<proteinExistence type="predicted"/>
<feature type="repeat" description="WD" evidence="5">
    <location>
        <begin position="263"/>
        <end position="305"/>
    </location>
</feature>
<evidence type="ECO:0000256" key="5">
    <source>
        <dbReference type="PROSITE-ProRule" id="PRU00221"/>
    </source>
</evidence>
<evidence type="ECO:0000256" key="1">
    <source>
        <dbReference type="ARBA" id="ARBA00004123"/>
    </source>
</evidence>
<dbReference type="InterPro" id="IPR001680">
    <property type="entry name" value="WD40_rpt"/>
</dbReference>
<protein>
    <recommendedName>
        <fullName evidence="8">Nucleoporin Nup43</fullName>
    </recommendedName>
</protein>
<comment type="subcellular location">
    <subcellularLocation>
        <location evidence="1">Nucleus</location>
    </subcellularLocation>
</comment>
<dbReference type="InterPro" id="IPR036322">
    <property type="entry name" value="WD40_repeat_dom_sf"/>
</dbReference>
<dbReference type="PANTHER" id="PTHR22652">
    <property type="entry name" value="NUCLEOPORIN NUP43"/>
    <property type="match status" value="1"/>
</dbReference>
<evidence type="ECO:0000313" key="7">
    <source>
        <dbReference type="Proteomes" id="UP001209878"/>
    </source>
</evidence>
<dbReference type="Pfam" id="PF00400">
    <property type="entry name" value="WD40"/>
    <property type="match status" value="2"/>
</dbReference>
<keyword evidence="7" id="KW-1185">Reference proteome</keyword>
<evidence type="ECO:0000256" key="2">
    <source>
        <dbReference type="ARBA" id="ARBA00022574"/>
    </source>
</evidence>
<dbReference type="EMBL" id="JAODUO010000550">
    <property type="protein sequence ID" value="KAK2178261.1"/>
    <property type="molecule type" value="Genomic_DNA"/>
</dbReference>
<dbReference type="SMART" id="SM00320">
    <property type="entry name" value="WD40"/>
    <property type="match status" value="5"/>
</dbReference>
<name>A0AAD9KVL7_RIDPI</name>
<keyword evidence="4" id="KW-0539">Nucleus</keyword>
<evidence type="ECO:0000256" key="3">
    <source>
        <dbReference type="ARBA" id="ARBA00022737"/>
    </source>
</evidence>
<evidence type="ECO:0000313" key="6">
    <source>
        <dbReference type="EMBL" id="KAK2178261.1"/>
    </source>
</evidence>
<organism evidence="6 7">
    <name type="scientific">Ridgeia piscesae</name>
    <name type="common">Tubeworm</name>
    <dbReference type="NCBI Taxonomy" id="27915"/>
    <lineage>
        <taxon>Eukaryota</taxon>
        <taxon>Metazoa</taxon>
        <taxon>Spiralia</taxon>
        <taxon>Lophotrochozoa</taxon>
        <taxon>Annelida</taxon>
        <taxon>Polychaeta</taxon>
        <taxon>Sedentaria</taxon>
        <taxon>Canalipalpata</taxon>
        <taxon>Sabellida</taxon>
        <taxon>Siboglinidae</taxon>
        <taxon>Ridgeia</taxon>
    </lineage>
</organism>
<keyword evidence="2 5" id="KW-0853">WD repeat</keyword>
<dbReference type="SUPFAM" id="SSF50978">
    <property type="entry name" value="WD40 repeat-like"/>
    <property type="match status" value="1"/>
</dbReference>
<dbReference type="PROSITE" id="PS00678">
    <property type="entry name" value="WD_REPEATS_1"/>
    <property type="match status" value="1"/>
</dbReference>
<reference evidence="6" key="1">
    <citation type="journal article" date="2023" name="Mol. Biol. Evol.">
        <title>Third-Generation Sequencing Reveals the Adaptive Role of the Epigenome in Three Deep-Sea Polychaetes.</title>
        <authorList>
            <person name="Perez M."/>
            <person name="Aroh O."/>
            <person name="Sun Y."/>
            <person name="Lan Y."/>
            <person name="Juniper S.K."/>
            <person name="Young C.R."/>
            <person name="Angers B."/>
            <person name="Qian P.Y."/>
        </authorList>
    </citation>
    <scope>NUCLEOTIDE SEQUENCE</scope>
    <source>
        <strain evidence="6">R07B-5</strain>
    </source>
</reference>
<keyword evidence="3" id="KW-0677">Repeat</keyword>
<dbReference type="InterPro" id="IPR019775">
    <property type="entry name" value="WD40_repeat_CS"/>
</dbReference>
<evidence type="ECO:0000256" key="4">
    <source>
        <dbReference type="ARBA" id="ARBA00023242"/>
    </source>
</evidence>
<dbReference type="PROSITE" id="PS50082">
    <property type="entry name" value="WD_REPEATS_2"/>
    <property type="match status" value="1"/>
</dbReference>
<evidence type="ECO:0008006" key="8">
    <source>
        <dbReference type="Google" id="ProtNLM"/>
    </source>
</evidence>
<dbReference type="AlphaFoldDB" id="A0AAD9KVL7"/>
<sequence length="418" mass="46240">MAEETTYVAKFVSQKISKIRWQPTPKHVILPSNIFATGSWDNDKNHVSVWQLERSTMPDGSAIGDRDFGFIPDWEPALLTELEHVGDVTDLVFLTAELLLVASSTGTVQVCRYQSNTQRLITSYSWQGLHHNMHSACACTGLATKIDDTFATVGEDGRLNVMCVEHREPVREINNADSCTLNSACFLKQSEVATVNSTGQLKVWDLREQGEEPAKVFQPTGEHVSLHCVDKHPTQQHIVATGGQDGALCIWDMRQDRFPVSLLSAHAADMWEVKFHPSHPNSLFTCSEDGSVWHWDSSSINTTPMTTLSAGNKGKSLAPASTPPLYTSTRFGDTTRHGDTTRIGDTTRLGDVSRRPTATLTEDTNVWLASEAMKHRVETTDLLAGNMMPVNSIDIVNNTLLCGTDSEQIYTLRNLVIQ</sequence>
<accession>A0AAD9KVL7</accession>
<dbReference type="InterPro" id="IPR015943">
    <property type="entry name" value="WD40/YVTN_repeat-like_dom_sf"/>
</dbReference>
<dbReference type="PANTHER" id="PTHR22652:SF0">
    <property type="entry name" value="NUCLEOPORIN NUP43"/>
    <property type="match status" value="1"/>
</dbReference>
<gene>
    <name evidence="6" type="ORF">NP493_550g00028</name>
</gene>
<dbReference type="Proteomes" id="UP001209878">
    <property type="component" value="Unassembled WGS sequence"/>
</dbReference>
<dbReference type="Gene3D" id="2.130.10.10">
    <property type="entry name" value="YVTN repeat-like/Quinoprotein amine dehydrogenase"/>
    <property type="match status" value="1"/>
</dbReference>
<comment type="caution">
    <text evidence="6">The sequence shown here is derived from an EMBL/GenBank/DDBJ whole genome shotgun (WGS) entry which is preliminary data.</text>
</comment>
<dbReference type="GO" id="GO:0031080">
    <property type="term" value="C:nuclear pore outer ring"/>
    <property type="evidence" value="ECO:0007669"/>
    <property type="project" value="TreeGrafter"/>
</dbReference>